<comment type="similarity">
    <text evidence="1 11">Belongs to the thymidine kinase family.</text>
</comment>
<evidence type="ECO:0000256" key="9">
    <source>
        <dbReference type="PIRSR" id="PIRSR035805-1"/>
    </source>
</evidence>
<dbReference type="GO" id="GO:0071897">
    <property type="term" value="P:DNA biosynthetic process"/>
    <property type="evidence" value="ECO:0007669"/>
    <property type="project" value="UniProtKB-KW"/>
</dbReference>
<evidence type="ECO:0000256" key="7">
    <source>
        <dbReference type="ARBA" id="ARBA00046642"/>
    </source>
</evidence>
<dbReference type="GO" id="GO:0005829">
    <property type="term" value="C:cytosol"/>
    <property type="evidence" value="ECO:0007669"/>
    <property type="project" value="TreeGrafter"/>
</dbReference>
<feature type="active site" description="Proton acceptor" evidence="9">
    <location>
        <position position="84"/>
    </location>
</feature>
<dbReference type="Gene3D" id="3.40.50.300">
    <property type="entry name" value="P-loop containing nucleotide triphosphate hydrolases"/>
    <property type="match status" value="1"/>
</dbReference>
<evidence type="ECO:0000256" key="4">
    <source>
        <dbReference type="ARBA" id="ARBA00022741"/>
    </source>
</evidence>
<keyword evidence="6 10" id="KW-0067">ATP-binding</keyword>
<dbReference type="Pfam" id="PF00265">
    <property type="entry name" value="TK"/>
    <property type="match status" value="1"/>
</dbReference>
<dbReference type="PANTHER" id="PTHR11441:SF0">
    <property type="entry name" value="THYMIDINE KINASE, CYTOSOLIC"/>
    <property type="match status" value="1"/>
</dbReference>
<keyword evidence="2 10" id="KW-0237">DNA synthesis</keyword>
<keyword evidence="4 10" id="KW-0547">Nucleotide-binding</keyword>
<dbReference type="PANTHER" id="PTHR11441">
    <property type="entry name" value="THYMIDINE KINASE"/>
    <property type="match status" value="1"/>
</dbReference>
<evidence type="ECO:0000256" key="6">
    <source>
        <dbReference type="ARBA" id="ARBA00022840"/>
    </source>
</evidence>
<evidence type="ECO:0000256" key="2">
    <source>
        <dbReference type="ARBA" id="ARBA00022634"/>
    </source>
</evidence>
<reference evidence="12" key="1">
    <citation type="submission" date="2015-11" db="EMBL/GenBank/DDBJ databases">
        <title>De novo transcriptome assembly of four potential Pierce s Disease insect vectors from Arizona vineyards.</title>
        <authorList>
            <person name="Tassone E.E."/>
        </authorList>
    </citation>
    <scope>NUCLEOTIDE SEQUENCE</scope>
</reference>
<sequence length="148" mass="16793">RLTFVTGTVACGKTLELIMTAHQLRSTSGEDRIRVLKPSIDTRFSRHVVRSAAGLQVAVTDLVSPIDNLLQLDWRGVEYVLVDEVQFFTVLQIEQLRALSLRQNIEVLCYGLLKDFRCSMFDGSKRLLELCDRVKTSAAYCKMCRKHG</sequence>
<dbReference type="SUPFAM" id="SSF52540">
    <property type="entry name" value="P-loop containing nucleoside triphosphate hydrolases"/>
    <property type="match status" value="1"/>
</dbReference>
<dbReference type="GO" id="GO:0005524">
    <property type="term" value="F:ATP binding"/>
    <property type="evidence" value="ECO:0007669"/>
    <property type="project" value="UniProtKB-KW"/>
</dbReference>
<keyword evidence="3 10" id="KW-0808">Transferase</keyword>
<dbReference type="AlphaFoldDB" id="A0A1B6IA51"/>
<comment type="catalytic activity">
    <reaction evidence="8">
        <text>thymidine + ATP = dTMP + ADP + H(+)</text>
        <dbReference type="Rhea" id="RHEA:19129"/>
        <dbReference type="ChEBI" id="CHEBI:15378"/>
        <dbReference type="ChEBI" id="CHEBI:17748"/>
        <dbReference type="ChEBI" id="CHEBI:30616"/>
        <dbReference type="ChEBI" id="CHEBI:63528"/>
        <dbReference type="ChEBI" id="CHEBI:456216"/>
        <dbReference type="EC" id="2.7.1.21"/>
    </reaction>
    <physiologicalReaction direction="left-to-right" evidence="8">
        <dbReference type="Rhea" id="RHEA:19130"/>
    </physiologicalReaction>
</comment>
<dbReference type="GO" id="GO:0046104">
    <property type="term" value="P:thymidine metabolic process"/>
    <property type="evidence" value="ECO:0007669"/>
    <property type="project" value="TreeGrafter"/>
</dbReference>
<dbReference type="InterPro" id="IPR001267">
    <property type="entry name" value="Thymidine_kinase"/>
</dbReference>
<accession>A0A1B6IA51</accession>
<evidence type="ECO:0000256" key="1">
    <source>
        <dbReference type="ARBA" id="ARBA00007587"/>
    </source>
</evidence>
<gene>
    <name evidence="12" type="ORF">g.2058</name>
</gene>
<dbReference type="PIRSF" id="PIRSF035805">
    <property type="entry name" value="TK_cell"/>
    <property type="match status" value="1"/>
</dbReference>
<evidence type="ECO:0000256" key="10">
    <source>
        <dbReference type="RuleBase" id="RU000544"/>
    </source>
</evidence>
<organism evidence="12">
    <name type="scientific">Homalodisca liturata</name>
    <dbReference type="NCBI Taxonomy" id="320908"/>
    <lineage>
        <taxon>Eukaryota</taxon>
        <taxon>Metazoa</taxon>
        <taxon>Ecdysozoa</taxon>
        <taxon>Arthropoda</taxon>
        <taxon>Hexapoda</taxon>
        <taxon>Insecta</taxon>
        <taxon>Pterygota</taxon>
        <taxon>Neoptera</taxon>
        <taxon>Paraneoptera</taxon>
        <taxon>Hemiptera</taxon>
        <taxon>Auchenorrhyncha</taxon>
        <taxon>Membracoidea</taxon>
        <taxon>Cicadellidae</taxon>
        <taxon>Cicadellinae</taxon>
        <taxon>Proconiini</taxon>
        <taxon>Homalodisca</taxon>
    </lineage>
</organism>
<comment type="subunit">
    <text evidence="7">Homotetramer. Tetramerization from dimerization is induced by ATP and increases catalytic efficiency due to a high affinity for thymidine. Tetramerization is inhibited by phosphorylation at Ser-13. Interacts (via the KEN box) with FZR1.</text>
</comment>
<keyword evidence="5 10" id="KW-0418">Kinase</keyword>
<evidence type="ECO:0000313" key="12">
    <source>
        <dbReference type="EMBL" id="JAS83821.1"/>
    </source>
</evidence>
<protein>
    <recommendedName>
        <fullName evidence="10">Thymidine kinase</fullName>
        <ecNumber evidence="10">2.7.1.21</ecNumber>
    </recommendedName>
</protein>
<dbReference type="EC" id="2.7.1.21" evidence="10"/>
<proteinExistence type="inferred from homology"/>
<dbReference type="EMBL" id="GECU01023885">
    <property type="protein sequence ID" value="JAS83821.1"/>
    <property type="molecule type" value="Transcribed_RNA"/>
</dbReference>
<feature type="non-terminal residue" evidence="12">
    <location>
        <position position="148"/>
    </location>
</feature>
<evidence type="ECO:0000256" key="3">
    <source>
        <dbReference type="ARBA" id="ARBA00022679"/>
    </source>
</evidence>
<dbReference type="InterPro" id="IPR027417">
    <property type="entry name" value="P-loop_NTPase"/>
</dbReference>
<evidence type="ECO:0000256" key="5">
    <source>
        <dbReference type="ARBA" id="ARBA00022777"/>
    </source>
</evidence>
<dbReference type="GO" id="GO:0004797">
    <property type="term" value="F:thymidine kinase activity"/>
    <property type="evidence" value="ECO:0007669"/>
    <property type="project" value="UniProtKB-EC"/>
</dbReference>
<evidence type="ECO:0000256" key="11">
    <source>
        <dbReference type="RuleBase" id="RU004165"/>
    </source>
</evidence>
<feature type="non-terminal residue" evidence="12">
    <location>
        <position position="1"/>
    </location>
</feature>
<name>A0A1B6IA51_9HEMI</name>
<evidence type="ECO:0000256" key="8">
    <source>
        <dbReference type="ARBA" id="ARBA00048113"/>
    </source>
</evidence>